<dbReference type="PRINTS" id="PR00455">
    <property type="entry name" value="HTHTETR"/>
</dbReference>
<dbReference type="AlphaFoldDB" id="A0A387BGX6"/>
<dbReference type="InterPro" id="IPR047923">
    <property type="entry name" value="ArpA-like"/>
</dbReference>
<dbReference type="Pfam" id="PF21935">
    <property type="entry name" value="TetR_C_45"/>
    <property type="match status" value="1"/>
</dbReference>
<feature type="domain" description="HTH tetR-type" evidence="5">
    <location>
        <begin position="10"/>
        <end position="70"/>
    </location>
</feature>
<evidence type="ECO:0000313" key="6">
    <source>
        <dbReference type="EMBL" id="AYG03163.1"/>
    </source>
</evidence>
<dbReference type="KEGG" id="gry:D7I44_06220"/>
<organism evidence="6 7">
    <name type="scientific">Gryllotalpicola protaetiae</name>
    <dbReference type="NCBI Taxonomy" id="2419771"/>
    <lineage>
        <taxon>Bacteria</taxon>
        <taxon>Bacillati</taxon>
        <taxon>Actinomycetota</taxon>
        <taxon>Actinomycetes</taxon>
        <taxon>Micrococcales</taxon>
        <taxon>Microbacteriaceae</taxon>
        <taxon>Gryllotalpicola</taxon>
    </lineage>
</organism>
<accession>A0A387BGX6</accession>
<keyword evidence="3" id="KW-0804">Transcription</keyword>
<evidence type="ECO:0000256" key="4">
    <source>
        <dbReference type="PROSITE-ProRule" id="PRU00335"/>
    </source>
</evidence>
<evidence type="ECO:0000313" key="7">
    <source>
        <dbReference type="Proteomes" id="UP000275069"/>
    </source>
</evidence>
<dbReference type="SUPFAM" id="SSF46689">
    <property type="entry name" value="Homeodomain-like"/>
    <property type="match status" value="1"/>
</dbReference>
<dbReference type="SUPFAM" id="SSF48498">
    <property type="entry name" value="Tetracyclin repressor-like, C-terminal domain"/>
    <property type="match status" value="1"/>
</dbReference>
<keyword evidence="7" id="KW-1185">Reference proteome</keyword>
<keyword evidence="1" id="KW-0805">Transcription regulation</keyword>
<dbReference type="Gene3D" id="1.10.357.10">
    <property type="entry name" value="Tetracycline Repressor, domain 2"/>
    <property type="match status" value="1"/>
</dbReference>
<dbReference type="OrthoDB" id="956698at2"/>
<feature type="DNA-binding region" description="H-T-H motif" evidence="4">
    <location>
        <begin position="33"/>
        <end position="52"/>
    </location>
</feature>
<dbReference type="GO" id="GO:0003700">
    <property type="term" value="F:DNA-binding transcription factor activity"/>
    <property type="evidence" value="ECO:0007669"/>
    <property type="project" value="TreeGrafter"/>
</dbReference>
<dbReference type="PANTHER" id="PTHR30055:SF234">
    <property type="entry name" value="HTH-TYPE TRANSCRIPTIONAL REGULATOR BETI"/>
    <property type="match status" value="1"/>
</dbReference>
<sequence length="213" mass="23269">MVTMTQQRATARRDEIIRAAAAEFDEVGYAAASLSSIAARLGRTKGAMSYHFSSKASLAQEVAEYHFRQWDGVLAGIRADGYVGLETMIVVSFVVAIRYRDDLLVRASIRLQHDAGLREVKLPPPYVWWTAMTRSLLAEGQEAGQIDADVDLDAAAEVLVEAFTGVQLVAHSMSHAQDIFERVERYWLLLLPGIGVADGPALVSRLGAASAEY</sequence>
<dbReference type="InterPro" id="IPR054126">
    <property type="entry name" value="CprB_TetR_C"/>
</dbReference>
<dbReference type="InterPro" id="IPR036271">
    <property type="entry name" value="Tet_transcr_reg_TetR-rel_C_sf"/>
</dbReference>
<evidence type="ECO:0000256" key="1">
    <source>
        <dbReference type="ARBA" id="ARBA00023015"/>
    </source>
</evidence>
<protein>
    <submittedName>
        <fullName evidence="6">TetR/AcrR family transcriptional regulator</fullName>
    </submittedName>
</protein>
<dbReference type="Proteomes" id="UP000275069">
    <property type="component" value="Chromosome"/>
</dbReference>
<dbReference type="NCBIfam" id="NF041196">
    <property type="entry name" value="ScbR_bind_reg"/>
    <property type="match status" value="1"/>
</dbReference>
<dbReference type="InterPro" id="IPR001647">
    <property type="entry name" value="HTH_TetR"/>
</dbReference>
<gene>
    <name evidence="6" type="ORF">D7I44_06220</name>
</gene>
<name>A0A387BGX6_9MICO</name>
<dbReference type="EMBL" id="CP032624">
    <property type="protein sequence ID" value="AYG03163.1"/>
    <property type="molecule type" value="Genomic_DNA"/>
</dbReference>
<dbReference type="Pfam" id="PF00440">
    <property type="entry name" value="TetR_N"/>
    <property type="match status" value="1"/>
</dbReference>
<reference evidence="6 7" key="1">
    <citation type="submission" date="2018-09" db="EMBL/GenBank/DDBJ databases">
        <title>Genome sequencing of strain 2DFW10M-5.</title>
        <authorList>
            <person name="Heo J."/>
            <person name="Kim S.-J."/>
            <person name="Kwon S.-W."/>
        </authorList>
    </citation>
    <scope>NUCLEOTIDE SEQUENCE [LARGE SCALE GENOMIC DNA]</scope>
    <source>
        <strain evidence="6 7">2DFW10M-5</strain>
    </source>
</reference>
<dbReference type="PANTHER" id="PTHR30055">
    <property type="entry name" value="HTH-TYPE TRANSCRIPTIONAL REGULATOR RUTR"/>
    <property type="match status" value="1"/>
</dbReference>
<dbReference type="InterPro" id="IPR009057">
    <property type="entry name" value="Homeodomain-like_sf"/>
</dbReference>
<dbReference type="GO" id="GO:0000976">
    <property type="term" value="F:transcription cis-regulatory region binding"/>
    <property type="evidence" value="ECO:0007669"/>
    <property type="project" value="TreeGrafter"/>
</dbReference>
<proteinExistence type="predicted"/>
<dbReference type="PROSITE" id="PS50977">
    <property type="entry name" value="HTH_TETR_2"/>
    <property type="match status" value="1"/>
</dbReference>
<evidence type="ECO:0000256" key="2">
    <source>
        <dbReference type="ARBA" id="ARBA00023125"/>
    </source>
</evidence>
<evidence type="ECO:0000259" key="5">
    <source>
        <dbReference type="PROSITE" id="PS50977"/>
    </source>
</evidence>
<dbReference type="InterPro" id="IPR050109">
    <property type="entry name" value="HTH-type_TetR-like_transc_reg"/>
</dbReference>
<evidence type="ECO:0000256" key="3">
    <source>
        <dbReference type="ARBA" id="ARBA00023163"/>
    </source>
</evidence>
<keyword evidence="2 4" id="KW-0238">DNA-binding</keyword>